<evidence type="ECO:0000313" key="2">
    <source>
        <dbReference type="EMBL" id="ORY01850.1"/>
    </source>
</evidence>
<keyword evidence="3" id="KW-1185">Reference proteome</keyword>
<sequence>MIVTSLVALAMVGSTLAAPLPKICKQNVALQAPKEIQAGCSMRLRISIPAHVLSTVESLDVKLYPGKSHHGALVHQIQTKDILSNQENIDMMFPVTSKFLGSNTLLLTETSHSGMGCPTIYGAQGLLVLPRKADVMCTF</sequence>
<dbReference type="InParanoid" id="A0A1Y1YUY9"/>
<organism evidence="2 3">
    <name type="scientific">Basidiobolus meristosporus CBS 931.73</name>
    <dbReference type="NCBI Taxonomy" id="1314790"/>
    <lineage>
        <taxon>Eukaryota</taxon>
        <taxon>Fungi</taxon>
        <taxon>Fungi incertae sedis</taxon>
        <taxon>Zoopagomycota</taxon>
        <taxon>Entomophthoromycotina</taxon>
        <taxon>Basidiobolomycetes</taxon>
        <taxon>Basidiobolales</taxon>
        <taxon>Basidiobolaceae</taxon>
        <taxon>Basidiobolus</taxon>
    </lineage>
</organism>
<dbReference type="EMBL" id="MCFE01000064">
    <property type="protein sequence ID" value="ORY01850.1"/>
    <property type="molecule type" value="Genomic_DNA"/>
</dbReference>
<proteinExistence type="predicted"/>
<reference evidence="2 3" key="1">
    <citation type="submission" date="2016-07" db="EMBL/GenBank/DDBJ databases">
        <title>Pervasive Adenine N6-methylation of Active Genes in Fungi.</title>
        <authorList>
            <consortium name="DOE Joint Genome Institute"/>
            <person name="Mondo S.J."/>
            <person name="Dannebaum R.O."/>
            <person name="Kuo R.C."/>
            <person name="Labutti K."/>
            <person name="Haridas S."/>
            <person name="Kuo A."/>
            <person name="Salamov A."/>
            <person name="Ahrendt S.R."/>
            <person name="Lipzen A."/>
            <person name="Sullivan W."/>
            <person name="Andreopoulos W.B."/>
            <person name="Clum A."/>
            <person name="Lindquist E."/>
            <person name="Daum C."/>
            <person name="Ramamoorthy G.K."/>
            <person name="Gryganskyi A."/>
            <person name="Culley D."/>
            <person name="Magnuson J.K."/>
            <person name="James T.Y."/>
            <person name="O'Malley M.A."/>
            <person name="Stajich J.E."/>
            <person name="Spatafora J.W."/>
            <person name="Visel A."/>
            <person name="Grigoriev I.V."/>
        </authorList>
    </citation>
    <scope>NUCLEOTIDE SEQUENCE [LARGE SCALE GENOMIC DNA]</scope>
    <source>
        <strain evidence="2 3">CBS 931.73</strain>
    </source>
</reference>
<comment type="caution">
    <text evidence="2">The sequence shown here is derived from an EMBL/GenBank/DDBJ whole genome shotgun (WGS) entry which is preliminary data.</text>
</comment>
<protein>
    <submittedName>
        <fullName evidence="2">Uncharacterized protein</fullName>
    </submittedName>
</protein>
<accession>A0A1Y1YUY9</accession>
<evidence type="ECO:0000313" key="3">
    <source>
        <dbReference type="Proteomes" id="UP000193498"/>
    </source>
</evidence>
<keyword evidence="1" id="KW-0732">Signal</keyword>
<dbReference type="Proteomes" id="UP000193498">
    <property type="component" value="Unassembled WGS sequence"/>
</dbReference>
<evidence type="ECO:0000256" key="1">
    <source>
        <dbReference type="SAM" id="SignalP"/>
    </source>
</evidence>
<name>A0A1Y1YUY9_9FUNG</name>
<feature type="signal peptide" evidence="1">
    <location>
        <begin position="1"/>
        <end position="17"/>
    </location>
</feature>
<dbReference type="AlphaFoldDB" id="A0A1Y1YUY9"/>
<feature type="chain" id="PRO_5012643757" evidence="1">
    <location>
        <begin position="18"/>
        <end position="139"/>
    </location>
</feature>
<gene>
    <name evidence="2" type="ORF">K493DRAFT_312244</name>
</gene>